<comment type="caution">
    <text evidence="11">The sequence shown here is derived from an EMBL/GenBank/DDBJ whole genome shotgun (WGS) entry which is preliminary data.</text>
</comment>
<dbReference type="PANTHER" id="PTHR21137">
    <property type="entry name" value="ODORANT RECEPTOR"/>
    <property type="match status" value="1"/>
</dbReference>
<evidence type="ECO:0000313" key="11">
    <source>
        <dbReference type="EMBL" id="KAJ6640680.1"/>
    </source>
</evidence>
<evidence type="ECO:0000256" key="9">
    <source>
        <dbReference type="ARBA" id="ARBA00023224"/>
    </source>
</evidence>
<evidence type="ECO:0000256" key="7">
    <source>
        <dbReference type="ARBA" id="ARBA00023136"/>
    </source>
</evidence>
<keyword evidence="9" id="KW-0807">Transducer</keyword>
<feature type="transmembrane region" description="Helical" evidence="10">
    <location>
        <begin position="189"/>
        <end position="222"/>
    </location>
</feature>
<dbReference type="AlphaFoldDB" id="A0A9Q0S255"/>
<evidence type="ECO:0000256" key="4">
    <source>
        <dbReference type="ARBA" id="ARBA00022692"/>
    </source>
</evidence>
<reference evidence="11" key="1">
    <citation type="submission" date="2022-07" db="EMBL/GenBank/DDBJ databases">
        <authorList>
            <person name="Trinca V."/>
            <person name="Uliana J.V.C."/>
            <person name="Torres T.T."/>
            <person name="Ward R.J."/>
            <person name="Monesi N."/>
        </authorList>
    </citation>
    <scope>NUCLEOTIDE SEQUENCE</scope>
    <source>
        <strain evidence="11">HSMRA1968</strain>
        <tissue evidence="11">Whole embryos</tissue>
    </source>
</reference>
<dbReference type="InterPro" id="IPR004117">
    <property type="entry name" value="7tm6_olfct_rcpt"/>
</dbReference>
<dbReference type="GO" id="GO:0007165">
    <property type="term" value="P:signal transduction"/>
    <property type="evidence" value="ECO:0007669"/>
    <property type="project" value="UniProtKB-KW"/>
</dbReference>
<keyword evidence="12" id="KW-1185">Reference proteome</keyword>
<keyword evidence="4 10" id="KW-0812">Transmembrane</keyword>
<accession>A0A9Q0S255</accession>
<protein>
    <recommendedName>
        <fullName evidence="13">Odorant receptor</fullName>
    </recommendedName>
</protein>
<feature type="transmembrane region" description="Helical" evidence="10">
    <location>
        <begin position="107"/>
        <end position="133"/>
    </location>
</feature>
<keyword evidence="5" id="KW-0552">Olfaction</keyword>
<sequence length="300" mass="34912">MIFSIIANTVQALHRVFHIFIDAKKLNELINWANASTNTYVTSKEWEENISRKYSRICRIMSLALYFVYRLLTVANAYVPMLFQKWFLLCQLAIPGLDVHSHPGYEIALFLNICLVYYMVTMLDVYDAFFYFYTLYIVMRLKICSYMASKIGDFSSEFDTPMKQTKLLYDLCKTHEDVKRFTAEFSQSFVILILGEGMTAMALLTLALLINTLVCFILIYFVTCMTLAIRNQAPYFQPLGKGMELSKEVYSSQWYNIRNTRDRLSVAFLIQHTQRNSKFSAYGMYDLSLETFSNVSSIQP</sequence>
<dbReference type="GO" id="GO:0004984">
    <property type="term" value="F:olfactory receptor activity"/>
    <property type="evidence" value="ECO:0007669"/>
    <property type="project" value="InterPro"/>
</dbReference>
<evidence type="ECO:0000256" key="5">
    <source>
        <dbReference type="ARBA" id="ARBA00022725"/>
    </source>
</evidence>
<dbReference type="Pfam" id="PF02949">
    <property type="entry name" value="7tm_6"/>
    <property type="match status" value="1"/>
</dbReference>
<name>A0A9Q0S255_9DIPT</name>
<dbReference type="GO" id="GO:0005886">
    <property type="term" value="C:plasma membrane"/>
    <property type="evidence" value="ECO:0007669"/>
    <property type="project" value="UniProtKB-SubCell"/>
</dbReference>
<dbReference type="GO" id="GO:0005549">
    <property type="term" value="F:odorant binding"/>
    <property type="evidence" value="ECO:0007669"/>
    <property type="project" value="InterPro"/>
</dbReference>
<evidence type="ECO:0000313" key="12">
    <source>
        <dbReference type="Proteomes" id="UP001151699"/>
    </source>
</evidence>
<evidence type="ECO:0000256" key="3">
    <source>
        <dbReference type="ARBA" id="ARBA00022606"/>
    </source>
</evidence>
<evidence type="ECO:0000256" key="8">
    <source>
        <dbReference type="ARBA" id="ARBA00023170"/>
    </source>
</evidence>
<evidence type="ECO:0000256" key="1">
    <source>
        <dbReference type="ARBA" id="ARBA00004651"/>
    </source>
</evidence>
<evidence type="ECO:0008006" key="13">
    <source>
        <dbReference type="Google" id="ProtNLM"/>
    </source>
</evidence>
<feature type="transmembrane region" description="Helical" evidence="10">
    <location>
        <begin position="60"/>
        <end position="79"/>
    </location>
</feature>
<gene>
    <name evidence="11" type="ORF">Bhyg_05611</name>
</gene>
<keyword evidence="2" id="KW-1003">Cell membrane</keyword>
<proteinExistence type="predicted"/>
<keyword evidence="6 10" id="KW-1133">Transmembrane helix</keyword>
<keyword evidence="7 10" id="KW-0472">Membrane</keyword>
<organism evidence="11 12">
    <name type="scientific">Pseudolycoriella hygida</name>
    <dbReference type="NCBI Taxonomy" id="35572"/>
    <lineage>
        <taxon>Eukaryota</taxon>
        <taxon>Metazoa</taxon>
        <taxon>Ecdysozoa</taxon>
        <taxon>Arthropoda</taxon>
        <taxon>Hexapoda</taxon>
        <taxon>Insecta</taxon>
        <taxon>Pterygota</taxon>
        <taxon>Neoptera</taxon>
        <taxon>Endopterygota</taxon>
        <taxon>Diptera</taxon>
        <taxon>Nematocera</taxon>
        <taxon>Sciaroidea</taxon>
        <taxon>Sciaridae</taxon>
        <taxon>Pseudolycoriella</taxon>
    </lineage>
</organism>
<evidence type="ECO:0000256" key="2">
    <source>
        <dbReference type="ARBA" id="ARBA00022475"/>
    </source>
</evidence>
<keyword evidence="3" id="KW-0716">Sensory transduction</keyword>
<keyword evidence="8" id="KW-0675">Receptor</keyword>
<evidence type="ECO:0000256" key="10">
    <source>
        <dbReference type="SAM" id="Phobius"/>
    </source>
</evidence>
<comment type="subcellular location">
    <subcellularLocation>
        <location evidence="1">Cell membrane</location>
        <topology evidence="1">Multi-pass membrane protein</topology>
    </subcellularLocation>
</comment>
<dbReference type="PANTHER" id="PTHR21137:SF35">
    <property type="entry name" value="ODORANT RECEPTOR 19A-RELATED"/>
    <property type="match status" value="1"/>
</dbReference>
<evidence type="ECO:0000256" key="6">
    <source>
        <dbReference type="ARBA" id="ARBA00022989"/>
    </source>
</evidence>
<dbReference type="Proteomes" id="UP001151699">
    <property type="component" value="Chromosome B"/>
</dbReference>
<dbReference type="EMBL" id="WJQU01000002">
    <property type="protein sequence ID" value="KAJ6640680.1"/>
    <property type="molecule type" value="Genomic_DNA"/>
</dbReference>
<dbReference type="OrthoDB" id="7738722at2759"/>